<comment type="caution">
    <text evidence="1">The sequence shown here is derived from an EMBL/GenBank/DDBJ whole genome shotgun (WGS) entry which is preliminary data.</text>
</comment>
<accession>A0A9X3WNC7</accession>
<reference evidence="1" key="1">
    <citation type="submission" date="2022-06" db="EMBL/GenBank/DDBJ databases">
        <title>Aquibacillus sp. a new bacterium isolated from soil saline samples.</title>
        <authorList>
            <person name="Galisteo C."/>
            <person name="De La Haba R."/>
            <person name="Sanchez-Porro C."/>
            <person name="Ventosa A."/>
        </authorList>
    </citation>
    <scope>NUCLEOTIDE SEQUENCE</scope>
    <source>
        <strain evidence="1">JCM 12387</strain>
    </source>
</reference>
<gene>
    <name evidence="1" type="ORF">NC661_16200</name>
</gene>
<sequence length="278" mass="31942">MNTINRNNTVVHFDKNRLFFNKWEMYKLLSSYQVPFHIPFTTVLTRQSLHYFLNSTSPFFIKPVNSWAGKNITLVNPTLNGFILSQPNGNSSFYQNQSLIMQSIERQYAGTHSILQEKAPLTSFNSKVFDIRVHLQRDPSGGWIYAGDLARIGGNKVIVSNLFAQGGGVMETDNVINHILDFNQVNNVKQKLAKSTYTIAKILDSQYPFVDIGADFGLDQQGDLWLLEVNTNDREGRPGYDLFKKLPNKTTYKKMITIDKERKKVWNKTKMFPYLLRG</sequence>
<dbReference type="SUPFAM" id="SSF56059">
    <property type="entry name" value="Glutathione synthetase ATP-binding domain-like"/>
    <property type="match status" value="1"/>
</dbReference>
<evidence type="ECO:0000313" key="2">
    <source>
        <dbReference type="Proteomes" id="UP001145072"/>
    </source>
</evidence>
<name>A0A9X3WNC7_9BACI</name>
<dbReference type="Pfam" id="PF14398">
    <property type="entry name" value="ATPgrasp_YheCD"/>
    <property type="match status" value="1"/>
</dbReference>
<dbReference type="Proteomes" id="UP001145072">
    <property type="component" value="Unassembled WGS sequence"/>
</dbReference>
<organism evidence="1 2">
    <name type="scientific">Aquibacillus koreensis</name>
    <dbReference type="NCBI Taxonomy" id="279446"/>
    <lineage>
        <taxon>Bacteria</taxon>
        <taxon>Bacillati</taxon>
        <taxon>Bacillota</taxon>
        <taxon>Bacilli</taxon>
        <taxon>Bacillales</taxon>
        <taxon>Bacillaceae</taxon>
        <taxon>Aquibacillus</taxon>
    </lineage>
</organism>
<dbReference type="AlphaFoldDB" id="A0A9X3WNC7"/>
<proteinExistence type="predicted"/>
<dbReference type="Gene3D" id="3.30.470.20">
    <property type="entry name" value="ATP-grasp fold, B domain"/>
    <property type="match status" value="1"/>
</dbReference>
<keyword evidence="2" id="KW-1185">Reference proteome</keyword>
<protein>
    <submittedName>
        <fullName evidence="1">YheC/YheD family protein</fullName>
    </submittedName>
</protein>
<dbReference type="EMBL" id="JAMQJZ010000015">
    <property type="protein sequence ID" value="MDC3421918.1"/>
    <property type="molecule type" value="Genomic_DNA"/>
</dbReference>
<dbReference type="InterPro" id="IPR026838">
    <property type="entry name" value="YheC/D"/>
</dbReference>
<dbReference type="RefSeq" id="WP_259870432.1">
    <property type="nucleotide sequence ID" value="NZ_JAMQJZ010000015.1"/>
</dbReference>
<evidence type="ECO:0000313" key="1">
    <source>
        <dbReference type="EMBL" id="MDC3421918.1"/>
    </source>
</evidence>